<dbReference type="AlphaFoldDB" id="A0A7X0CCZ2"/>
<name>A0A7X0CCZ2_9ACTN</name>
<dbReference type="InterPro" id="IPR015330">
    <property type="entry name" value="DNA_primase/pol_bifunc_N"/>
</dbReference>
<organism evidence="3 4">
    <name type="scientific">Nonomuraea muscovyensis</name>
    <dbReference type="NCBI Taxonomy" id="1124761"/>
    <lineage>
        <taxon>Bacteria</taxon>
        <taxon>Bacillati</taxon>
        <taxon>Actinomycetota</taxon>
        <taxon>Actinomycetes</taxon>
        <taxon>Streptosporangiales</taxon>
        <taxon>Streptosporangiaceae</taxon>
        <taxon>Nonomuraea</taxon>
    </lineage>
</organism>
<dbReference type="CDD" id="cd04859">
    <property type="entry name" value="Prim_Pol"/>
    <property type="match status" value="1"/>
</dbReference>
<comment type="caution">
    <text evidence="3">The sequence shown here is derived from an EMBL/GenBank/DDBJ whole genome shotgun (WGS) entry which is preliminary data.</text>
</comment>
<dbReference type="SMART" id="SM00943">
    <property type="entry name" value="Prim-Pol"/>
    <property type="match status" value="1"/>
</dbReference>
<dbReference type="SMART" id="SM00942">
    <property type="entry name" value="PriCT_1"/>
    <property type="match status" value="1"/>
</dbReference>
<gene>
    <name evidence="3" type="ORF">FHU36_008454</name>
</gene>
<dbReference type="EMBL" id="JACHJB010000004">
    <property type="protein sequence ID" value="MBB6351871.1"/>
    <property type="molecule type" value="Genomic_DNA"/>
</dbReference>
<evidence type="ECO:0000313" key="4">
    <source>
        <dbReference type="Proteomes" id="UP000583800"/>
    </source>
</evidence>
<dbReference type="Proteomes" id="UP000583800">
    <property type="component" value="Unassembled WGS sequence"/>
</dbReference>
<evidence type="ECO:0000259" key="1">
    <source>
        <dbReference type="SMART" id="SM00942"/>
    </source>
</evidence>
<feature type="domain" description="Primase C-terminal 1" evidence="1">
    <location>
        <begin position="196"/>
        <end position="258"/>
    </location>
</feature>
<accession>A0A7X0CCZ2</accession>
<dbReference type="InterPro" id="IPR014820">
    <property type="entry name" value="PriCT_1"/>
</dbReference>
<feature type="domain" description="DNA primase/polymerase bifunctional N-terminal" evidence="2">
    <location>
        <begin position="10"/>
        <end position="165"/>
    </location>
</feature>
<protein>
    <recommendedName>
        <fullName evidence="5">DNA primase</fullName>
    </recommendedName>
</protein>
<proteinExistence type="predicted"/>
<keyword evidence="4" id="KW-1185">Reference proteome</keyword>
<evidence type="ECO:0008006" key="5">
    <source>
        <dbReference type="Google" id="ProtNLM"/>
    </source>
</evidence>
<reference evidence="3 4" key="1">
    <citation type="submission" date="2020-08" db="EMBL/GenBank/DDBJ databases">
        <title>Sequencing the genomes of 1000 actinobacteria strains.</title>
        <authorList>
            <person name="Klenk H.-P."/>
        </authorList>
    </citation>
    <scope>NUCLEOTIDE SEQUENCE [LARGE SCALE GENOMIC DNA]</scope>
    <source>
        <strain evidence="3 4">DSM 45913</strain>
    </source>
</reference>
<evidence type="ECO:0000313" key="3">
    <source>
        <dbReference type="EMBL" id="MBB6351871.1"/>
    </source>
</evidence>
<dbReference type="Pfam" id="PF09250">
    <property type="entry name" value="Prim-Pol"/>
    <property type="match status" value="1"/>
</dbReference>
<sequence>MSESKMLAAALAYVGRGWPVFPCEPGEKAPLGVCVPRGFKDATLDVEHVRRWWTRYPAANVAIPTGAATFDVLDVDVEPSGTGYPAFNQLKRAGLIPEPLAIVATPRGGMHGYFAGSDQACGRLKAHHIDFKASGGYVLAPPSEVNGRPYSFVHEGSAAGMLNWSAVKDLLAPPRTSPVRTFGRPRPEGAGIPGLAAWLAAQAEGNRNSSLFWACCRALENGAAESDLDELVTVAQSIGLDQREALRTVRSALRTTRRSA</sequence>
<evidence type="ECO:0000259" key="2">
    <source>
        <dbReference type="SMART" id="SM00943"/>
    </source>
</evidence>
<dbReference type="RefSeq" id="WP_185089559.1">
    <property type="nucleotide sequence ID" value="NZ_JACHJB010000004.1"/>
</dbReference>
<dbReference type="SUPFAM" id="SSF56747">
    <property type="entry name" value="Prim-pol domain"/>
    <property type="match status" value="1"/>
</dbReference>
<dbReference type="Pfam" id="PF08708">
    <property type="entry name" value="PriCT_1"/>
    <property type="match status" value="1"/>
</dbReference>